<feature type="region of interest" description="Disordered" evidence="14">
    <location>
        <begin position="1"/>
        <end position="64"/>
    </location>
</feature>
<accession>A0A8J6E7Q3</accession>
<keyword evidence="11" id="KW-0175">Coiled coil</keyword>
<dbReference type="Pfam" id="PF03879">
    <property type="entry name" value="Cgr1"/>
    <property type="match status" value="1"/>
</dbReference>
<keyword evidence="10" id="KW-0164">Citrullination</keyword>
<keyword evidence="12" id="KW-0539">Nucleus</keyword>
<feature type="region of interest" description="Disordered" evidence="14">
    <location>
        <begin position="132"/>
        <end position="171"/>
    </location>
</feature>
<evidence type="ECO:0000256" key="8">
    <source>
        <dbReference type="ARBA" id="ARBA00022552"/>
    </source>
</evidence>
<comment type="function">
    <text evidence="13">Required for proper chromosome segregation during mitosis and error-free mitotic progression.</text>
</comment>
<gene>
    <name evidence="15" type="ORF">GDO78_017018</name>
</gene>
<evidence type="ECO:0000256" key="11">
    <source>
        <dbReference type="ARBA" id="ARBA00023054"/>
    </source>
</evidence>
<dbReference type="AlphaFoldDB" id="A0A8J6E7Q3"/>
<dbReference type="PANTHER" id="PTHR13557:SF1">
    <property type="entry name" value="COILED-COIL DOMAIN-CONTAINING PROTEIN 86"/>
    <property type="match status" value="1"/>
</dbReference>
<evidence type="ECO:0000256" key="9">
    <source>
        <dbReference type="ARBA" id="ARBA00022553"/>
    </source>
</evidence>
<comment type="caution">
    <text evidence="15">The sequence shown here is derived from an EMBL/GenBank/DDBJ whole genome shotgun (WGS) entry which is preliminary data.</text>
</comment>
<keyword evidence="9" id="KW-0597">Phosphoprotein</keyword>
<evidence type="ECO:0000313" key="16">
    <source>
        <dbReference type="Proteomes" id="UP000770717"/>
    </source>
</evidence>
<comment type="similarity">
    <text evidence="4">Belongs to the CGR1 family.</text>
</comment>
<dbReference type="InterPro" id="IPR005579">
    <property type="entry name" value="Cgr1-like"/>
</dbReference>
<dbReference type="PANTHER" id="PTHR13557">
    <property type="entry name" value="COILED-COIL DOMAIN-CONTAINING PROTEIN 86"/>
    <property type="match status" value="1"/>
</dbReference>
<dbReference type="InterPro" id="IPR026570">
    <property type="entry name" value="CCDC86"/>
</dbReference>
<feature type="compositionally biased region" description="Basic and acidic residues" evidence="14">
    <location>
        <begin position="91"/>
        <end position="116"/>
    </location>
</feature>
<organism evidence="15 16">
    <name type="scientific">Eleutherodactylus coqui</name>
    <name type="common">Puerto Rican coqui</name>
    <dbReference type="NCBI Taxonomy" id="57060"/>
    <lineage>
        <taxon>Eukaryota</taxon>
        <taxon>Metazoa</taxon>
        <taxon>Chordata</taxon>
        <taxon>Craniata</taxon>
        <taxon>Vertebrata</taxon>
        <taxon>Euteleostomi</taxon>
        <taxon>Amphibia</taxon>
        <taxon>Batrachia</taxon>
        <taxon>Anura</taxon>
        <taxon>Neobatrachia</taxon>
        <taxon>Hyloidea</taxon>
        <taxon>Eleutherodactylidae</taxon>
        <taxon>Eleutherodactylinae</taxon>
        <taxon>Eleutherodactylus</taxon>
        <taxon>Eleutherodactylus</taxon>
    </lineage>
</organism>
<feature type="compositionally biased region" description="Basic residues" evidence="14">
    <location>
        <begin position="45"/>
        <end position="57"/>
    </location>
</feature>
<evidence type="ECO:0000256" key="4">
    <source>
        <dbReference type="ARBA" id="ARBA00007869"/>
    </source>
</evidence>
<dbReference type="GO" id="GO:0005694">
    <property type="term" value="C:chromosome"/>
    <property type="evidence" value="ECO:0007669"/>
    <property type="project" value="UniProtKB-SubCell"/>
</dbReference>
<dbReference type="GO" id="GO:0005730">
    <property type="term" value="C:nucleolus"/>
    <property type="evidence" value="ECO:0007669"/>
    <property type="project" value="UniProtKB-SubCell"/>
</dbReference>
<feature type="region of interest" description="Disordered" evidence="14">
    <location>
        <begin position="85"/>
        <end position="116"/>
    </location>
</feature>
<dbReference type="Proteomes" id="UP000770717">
    <property type="component" value="Unassembled WGS sequence"/>
</dbReference>
<evidence type="ECO:0000256" key="13">
    <source>
        <dbReference type="ARBA" id="ARBA00093307"/>
    </source>
</evidence>
<sequence>MADGAPEKEAVQGERQESPEQRAGGGGKRKRPAEAQQEIPQGKPKSGRVWKENKKRFSNMVRDRPLCTSWEVKMKQRQEKKLLKSLAQQLKDTKQQEKEEKRKRREENLRRRLENERRAEVVQVIRNPAKIKRARKKQLRTIEKRDTLTMSQAGKKTAQKKAKATKEKDAR</sequence>
<protein>
    <recommendedName>
        <fullName evidence="5">Coiled-coil domain-containing protein 86</fullName>
    </recommendedName>
</protein>
<dbReference type="OrthoDB" id="277961at2759"/>
<keyword evidence="7" id="KW-0690">Ribosome biogenesis</keyword>
<evidence type="ECO:0000256" key="1">
    <source>
        <dbReference type="ARBA" id="ARBA00004090"/>
    </source>
</evidence>
<reference evidence="15" key="1">
    <citation type="thesis" date="2020" institute="ProQuest LLC" country="789 East Eisenhower Parkway, Ann Arbor, MI, USA">
        <title>Comparative Genomics and Chromosome Evolution.</title>
        <authorList>
            <person name="Mudd A.B."/>
        </authorList>
    </citation>
    <scope>NUCLEOTIDE SEQUENCE</scope>
    <source>
        <strain evidence="15">HN-11 Male</strain>
        <tissue evidence="15">Kidney and liver</tissue>
    </source>
</reference>
<evidence type="ECO:0000256" key="14">
    <source>
        <dbReference type="SAM" id="MobiDB-lite"/>
    </source>
</evidence>
<name>A0A8J6E7Q3_ELECQ</name>
<evidence type="ECO:0000256" key="5">
    <source>
        <dbReference type="ARBA" id="ARBA00016738"/>
    </source>
</evidence>
<evidence type="ECO:0000256" key="10">
    <source>
        <dbReference type="ARBA" id="ARBA00022934"/>
    </source>
</evidence>
<dbReference type="EMBL" id="WNTK01002252">
    <property type="protein sequence ID" value="KAG9466210.1"/>
    <property type="molecule type" value="Genomic_DNA"/>
</dbReference>
<keyword evidence="8" id="KW-0698">rRNA processing</keyword>
<evidence type="ECO:0000256" key="7">
    <source>
        <dbReference type="ARBA" id="ARBA00022517"/>
    </source>
</evidence>
<evidence type="ECO:0000256" key="12">
    <source>
        <dbReference type="ARBA" id="ARBA00023242"/>
    </source>
</evidence>
<comment type="subcellular location">
    <subcellularLocation>
        <location evidence="2">Chromosome</location>
    </subcellularLocation>
    <subcellularLocation>
        <location evidence="3">Nucleus</location>
        <location evidence="3">Nucleolus</location>
    </subcellularLocation>
</comment>
<evidence type="ECO:0000256" key="3">
    <source>
        <dbReference type="ARBA" id="ARBA00004604"/>
    </source>
</evidence>
<evidence type="ECO:0000313" key="15">
    <source>
        <dbReference type="EMBL" id="KAG9466210.1"/>
    </source>
</evidence>
<evidence type="ECO:0000256" key="6">
    <source>
        <dbReference type="ARBA" id="ARBA00022454"/>
    </source>
</evidence>
<dbReference type="GO" id="GO:0006364">
    <property type="term" value="P:rRNA processing"/>
    <property type="evidence" value="ECO:0007669"/>
    <property type="project" value="UniProtKB-KW"/>
</dbReference>
<keyword evidence="6" id="KW-0158">Chromosome</keyword>
<comment type="function">
    <text evidence="1">Involved in nucleolar integrity and required for processing of the pre-rRNA for the 60S ribosome subunit.</text>
</comment>
<keyword evidence="16" id="KW-1185">Reference proteome</keyword>
<feature type="compositionally biased region" description="Basic and acidic residues" evidence="14">
    <location>
        <begin position="1"/>
        <end position="20"/>
    </location>
</feature>
<evidence type="ECO:0000256" key="2">
    <source>
        <dbReference type="ARBA" id="ARBA00004286"/>
    </source>
</evidence>
<proteinExistence type="inferred from homology"/>